<name>A0A2A2I7N4_9BACI</name>
<gene>
    <name evidence="1" type="ORF">CIL05_20900</name>
</gene>
<evidence type="ECO:0000313" key="2">
    <source>
        <dbReference type="Proteomes" id="UP000218887"/>
    </source>
</evidence>
<dbReference type="OrthoDB" id="2603229at2"/>
<dbReference type="AlphaFoldDB" id="A0A2A2I7N4"/>
<accession>A0A2A2I7N4</accession>
<protein>
    <submittedName>
        <fullName evidence="1">Uncharacterized protein</fullName>
    </submittedName>
</protein>
<reference evidence="1 2" key="1">
    <citation type="submission" date="2017-08" db="EMBL/GenBank/DDBJ databases">
        <title>Virgibacillus indicus sp. nov. and Virgibacillus profoundi sp. nov, two moderately halophilic bacteria isolated from marine sediment by using the Microfluidic Streak Plate.</title>
        <authorList>
            <person name="Xu B."/>
            <person name="Hu B."/>
            <person name="Wang J."/>
            <person name="Zhu Y."/>
            <person name="Huang L."/>
            <person name="Du W."/>
            <person name="Huang Y."/>
        </authorList>
    </citation>
    <scope>NUCLEOTIDE SEQUENCE [LARGE SCALE GENOMIC DNA]</scope>
    <source>
        <strain evidence="1 2">IO3-P3-H5</strain>
    </source>
</reference>
<dbReference type="EMBL" id="NPOA01000024">
    <property type="protein sequence ID" value="PAV27667.1"/>
    <property type="molecule type" value="Genomic_DNA"/>
</dbReference>
<keyword evidence="2" id="KW-1185">Reference proteome</keyword>
<dbReference type="RefSeq" id="WP_095657481.1">
    <property type="nucleotide sequence ID" value="NZ_NPOA01000024.1"/>
</dbReference>
<organism evidence="1 2">
    <name type="scientific">Virgibacillus profundi</name>
    <dbReference type="NCBI Taxonomy" id="2024555"/>
    <lineage>
        <taxon>Bacteria</taxon>
        <taxon>Bacillati</taxon>
        <taxon>Bacillota</taxon>
        <taxon>Bacilli</taxon>
        <taxon>Bacillales</taxon>
        <taxon>Bacillaceae</taxon>
        <taxon>Virgibacillus</taxon>
    </lineage>
</organism>
<sequence length="136" mass="15843">MNINIIKKALKVIDGLKKGEINWKAGKGEGHLIKRKELGHIPNDFTLKDYNNLITSIINDGGNELYLYYKEFFNQNYFAIGDYKRNWEVIVGENGVMETAYEIIDTEYEQHFGKNGYVYLGILREVERNVNDEESK</sequence>
<evidence type="ECO:0000313" key="1">
    <source>
        <dbReference type="EMBL" id="PAV27667.1"/>
    </source>
</evidence>
<proteinExistence type="predicted"/>
<dbReference type="Proteomes" id="UP000218887">
    <property type="component" value="Unassembled WGS sequence"/>
</dbReference>
<comment type="caution">
    <text evidence="1">The sequence shown here is derived from an EMBL/GenBank/DDBJ whole genome shotgun (WGS) entry which is preliminary data.</text>
</comment>